<dbReference type="InParanoid" id="A0A078AYD1"/>
<dbReference type="PANTHER" id="PTHR10340">
    <property type="entry name" value="SPHINGOMYELIN PHOSPHODIESTERASE"/>
    <property type="match status" value="1"/>
</dbReference>
<evidence type="ECO:0000313" key="4">
    <source>
        <dbReference type="EMBL" id="CDW86227.1"/>
    </source>
</evidence>
<dbReference type="InterPro" id="IPR029052">
    <property type="entry name" value="Metallo-depent_PP-like"/>
</dbReference>
<dbReference type="SUPFAM" id="SSF56300">
    <property type="entry name" value="Metallo-dependent phosphatases"/>
    <property type="match status" value="1"/>
</dbReference>
<evidence type="ECO:0000313" key="5">
    <source>
        <dbReference type="Proteomes" id="UP000039865"/>
    </source>
</evidence>
<dbReference type="Proteomes" id="UP000039865">
    <property type="component" value="Unassembled WGS sequence"/>
</dbReference>
<feature type="domain" description="Calcineurin-like phosphoesterase" evidence="3">
    <location>
        <begin position="118"/>
        <end position="382"/>
    </location>
</feature>
<reference evidence="4 5" key="1">
    <citation type="submission" date="2014-06" db="EMBL/GenBank/DDBJ databases">
        <authorList>
            <person name="Swart Estienne"/>
        </authorList>
    </citation>
    <scope>NUCLEOTIDE SEQUENCE [LARGE SCALE GENOMIC DNA]</scope>
    <source>
        <strain evidence="4 5">130c</strain>
    </source>
</reference>
<keyword evidence="2" id="KW-0325">Glycoprotein</keyword>
<dbReference type="AlphaFoldDB" id="A0A078AYD1"/>
<dbReference type="InterPro" id="IPR004843">
    <property type="entry name" value="Calcineurin-like_PHP"/>
</dbReference>
<dbReference type="OrthoDB" id="282973at2759"/>
<accession>A0A078AYD1</accession>
<dbReference type="OMA" id="TAWHCRS"/>
<organism evidence="4 5">
    <name type="scientific">Stylonychia lemnae</name>
    <name type="common">Ciliate</name>
    <dbReference type="NCBI Taxonomy" id="5949"/>
    <lineage>
        <taxon>Eukaryota</taxon>
        <taxon>Sar</taxon>
        <taxon>Alveolata</taxon>
        <taxon>Ciliophora</taxon>
        <taxon>Intramacronucleata</taxon>
        <taxon>Spirotrichea</taxon>
        <taxon>Stichotrichia</taxon>
        <taxon>Sporadotrichida</taxon>
        <taxon>Oxytrichidae</taxon>
        <taxon>Stylonychinae</taxon>
        <taxon>Stylonychia</taxon>
    </lineage>
</organism>
<evidence type="ECO:0000256" key="1">
    <source>
        <dbReference type="ARBA" id="ARBA00022801"/>
    </source>
</evidence>
<name>A0A078AYD1_STYLE</name>
<dbReference type="InterPro" id="IPR041805">
    <property type="entry name" value="ASMase/PPN1_MPP"/>
</dbReference>
<dbReference type="CDD" id="cd00842">
    <property type="entry name" value="MPP_ASMase"/>
    <property type="match status" value="1"/>
</dbReference>
<dbReference type="PANTHER" id="PTHR10340:SF57">
    <property type="entry name" value="METALLOPHOS DOMAIN-CONTAINING PROTEIN"/>
    <property type="match status" value="1"/>
</dbReference>
<evidence type="ECO:0000256" key="2">
    <source>
        <dbReference type="ARBA" id="ARBA00023180"/>
    </source>
</evidence>
<evidence type="ECO:0000259" key="3">
    <source>
        <dbReference type="Pfam" id="PF00149"/>
    </source>
</evidence>
<keyword evidence="1" id="KW-0378">Hydrolase</keyword>
<dbReference type="Pfam" id="PF00149">
    <property type="entry name" value="Metallophos"/>
    <property type="match status" value="1"/>
</dbReference>
<proteinExistence type="predicted"/>
<dbReference type="Gene3D" id="3.60.21.10">
    <property type="match status" value="1"/>
</dbReference>
<sequence length="516" mass="60162">MAGTVNTTFNNEMFLKWVKILGAAGCGHFTNYDVYSCRGIIEYFSKSVVDQLFKYPLSPAYICMSEFLPFCKFKELAPLSGTKYQYKMLQDKPEIIKNDDYLNNLYDKVNGNKKRPTIKFVQLTDLHIDLDYVAGSNAKCGSMLCCRAMFGFPKDPSKQAKKLGSFGCDSPKELLYSLGQFIRSEIKPDAILWTGDSTTHAESYNMTFEQKVDELTFLNDYIKTNLSDYPVFAAIGNHDFGNSHQQDFNNGDQTLDLLADQWSIWLEDQAKEQFQKTGYYAQKLKLKSGKIYNNSNVIMLNTEACYNVNFYIWSYRNDPGNQLEWLNRTLHEYEENNQIAIVIAHIPPSYHECNHGWSVRIKSIFDRFQHIIRFQTYGHEHYEMHNIVRSVMDSKPVGVQFWSASLTPMDLNFPSVRVFELDEEHLIPIRAHTYFLNINEDQPQWLKHHEMTQLYEMDDLSPKSFDILSEKIKEEEYMALKYQSTKFIDALPDQSLAWTKRMKMNLYSNFSTLTFV</sequence>
<gene>
    <name evidence="4" type="primary">Contig720.g795</name>
    <name evidence="4" type="ORF">STYLEM_15318</name>
</gene>
<dbReference type="GO" id="GO:0016787">
    <property type="term" value="F:hydrolase activity"/>
    <property type="evidence" value="ECO:0007669"/>
    <property type="project" value="UniProtKB-KW"/>
</dbReference>
<keyword evidence="5" id="KW-1185">Reference proteome</keyword>
<protein>
    <submittedName>
        <fullName evidence="4">Ser thr protein phosphatase family protein</fullName>
    </submittedName>
</protein>
<dbReference type="EMBL" id="CCKQ01014463">
    <property type="protein sequence ID" value="CDW86227.1"/>
    <property type="molecule type" value="Genomic_DNA"/>
</dbReference>